<keyword evidence="4" id="KW-1185">Reference proteome</keyword>
<dbReference type="PANTHER" id="PTHR46268">
    <property type="entry name" value="STRESS RESPONSE PROTEIN NHAX"/>
    <property type="match status" value="1"/>
</dbReference>
<dbReference type="RefSeq" id="WP_149668863.1">
    <property type="nucleotide sequence ID" value="NZ_VTUZ01000003.1"/>
</dbReference>
<reference evidence="3 4" key="1">
    <citation type="submission" date="2019-08" db="EMBL/GenBank/DDBJ databases">
        <title>Paraburkholderia sp. DCY113.</title>
        <authorList>
            <person name="Kang J."/>
        </authorList>
    </citation>
    <scope>NUCLEOTIDE SEQUENCE [LARGE SCALE GENOMIC DNA]</scope>
    <source>
        <strain evidence="3 4">DCY113</strain>
    </source>
</reference>
<organism evidence="3 4">
    <name type="scientific">Paraburkholderia panacisoli</name>
    <dbReference type="NCBI Taxonomy" id="2603818"/>
    <lineage>
        <taxon>Bacteria</taxon>
        <taxon>Pseudomonadati</taxon>
        <taxon>Pseudomonadota</taxon>
        <taxon>Betaproteobacteria</taxon>
        <taxon>Burkholderiales</taxon>
        <taxon>Burkholderiaceae</taxon>
        <taxon>Paraburkholderia</taxon>
    </lineage>
</organism>
<dbReference type="InterPro" id="IPR006016">
    <property type="entry name" value="UspA"/>
</dbReference>
<dbReference type="Pfam" id="PF00582">
    <property type="entry name" value="Usp"/>
    <property type="match status" value="1"/>
</dbReference>
<dbReference type="InterPro" id="IPR014729">
    <property type="entry name" value="Rossmann-like_a/b/a_fold"/>
</dbReference>
<dbReference type="PIRSF" id="PIRSF006276">
    <property type="entry name" value="UspA"/>
    <property type="match status" value="1"/>
</dbReference>
<dbReference type="Proteomes" id="UP000325273">
    <property type="component" value="Unassembled WGS sequence"/>
</dbReference>
<dbReference type="InterPro" id="IPR006015">
    <property type="entry name" value="Universal_stress_UspA"/>
</dbReference>
<sequence length="169" mass="17923">MYKQILVAVDGSATSARALTAAVQLARDSDARLQPLYVVDVPLMSYDVPGYDPSYVLDALTEEGRHALADAAALMARAGVKGQTRMVETELMTGEDIAHRIQRAAQEFNADLVVMGTHGRRGVRRLMLGSVAEHLLRIATCPVLLISGHCASPSANLAQAAGALAKDPS</sequence>
<dbReference type="EMBL" id="VTUZ01000003">
    <property type="protein sequence ID" value="KAA1014296.1"/>
    <property type="molecule type" value="Genomic_DNA"/>
</dbReference>
<dbReference type="Gene3D" id="3.40.50.620">
    <property type="entry name" value="HUPs"/>
    <property type="match status" value="1"/>
</dbReference>
<evidence type="ECO:0000256" key="1">
    <source>
        <dbReference type="ARBA" id="ARBA00008791"/>
    </source>
</evidence>
<comment type="similarity">
    <text evidence="1">Belongs to the universal stress protein A family.</text>
</comment>
<evidence type="ECO:0000259" key="2">
    <source>
        <dbReference type="Pfam" id="PF00582"/>
    </source>
</evidence>
<dbReference type="SUPFAM" id="SSF52402">
    <property type="entry name" value="Adenine nucleotide alpha hydrolases-like"/>
    <property type="match status" value="1"/>
</dbReference>
<gene>
    <name evidence="3" type="ORF">FVF58_05330</name>
</gene>
<dbReference type="CDD" id="cd00293">
    <property type="entry name" value="USP-like"/>
    <property type="match status" value="1"/>
</dbReference>
<comment type="caution">
    <text evidence="3">The sequence shown here is derived from an EMBL/GenBank/DDBJ whole genome shotgun (WGS) entry which is preliminary data.</text>
</comment>
<dbReference type="PRINTS" id="PR01438">
    <property type="entry name" value="UNVRSLSTRESS"/>
</dbReference>
<dbReference type="AlphaFoldDB" id="A0A5B0HG50"/>
<evidence type="ECO:0000313" key="4">
    <source>
        <dbReference type="Proteomes" id="UP000325273"/>
    </source>
</evidence>
<evidence type="ECO:0000313" key="3">
    <source>
        <dbReference type="EMBL" id="KAA1014296.1"/>
    </source>
</evidence>
<dbReference type="PANTHER" id="PTHR46268:SF15">
    <property type="entry name" value="UNIVERSAL STRESS PROTEIN HP_0031"/>
    <property type="match status" value="1"/>
</dbReference>
<protein>
    <submittedName>
        <fullName evidence="3">Universal stress protein</fullName>
    </submittedName>
</protein>
<name>A0A5B0HG50_9BURK</name>
<accession>A0A5B0HG50</accession>
<feature type="domain" description="UspA" evidence="2">
    <location>
        <begin position="1"/>
        <end position="146"/>
    </location>
</feature>
<proteinExistence type="inferred from homology"/>